<accession>A0A254MYK3</accession>
<organism evidence="1 2">
    <name type="scientific">Roseateles puraquae</name>
    <dbReference type="NCBI Taxonomy" id="431059"/>
    <lineage>
        <taxon>Bacteria</taxon>
        <taxon>Pseudomonadati</taxon>
        <taxon>Pseudomonadota</taxon>
        <taxon>Betaproteobacteria</taxon>
        <taxon>Burkholderiales</taxon>
        <taxon>Sphaerotilaceae</taxon>
        <taxon>Roseateles</taxon>
    </lineage>
</organism>
<evidence type="ECO:0000313" key="1">
    <source>
        <dbReference type="EMBL" id="OWR00509.1"/>
    </source>
</evidence>
<keyword evidence="2" id="KW-1185">Reference proteome</keyword>
<gene>
    <name evidence="1" type="ORF">CDO81_25565</name>
</gene>
<dbReference type="InterPro" id="IPR011604">
    <property type="entry name" value="PDDEXK-like_dom_sf"/>
</dbReference>
<dbReference type="Proteomes" id="UP000197446">
    <property type="component" value="Unassembled WGS sequence"/>
</dbReference>
<dbReference type="InterPro" id="IPR026350">
    <property type="entry name" value="GxxExxY"/>
</dbReference>
<sequence>MGDAEHSHRGTEAQRYRVSDTVIAAAIEVHKELGPGLFESAYEAAMDIELKARGVEVQRQLEVPMTYKGQPLGSSYRVDLVVERELVVELKAVERLAPVHTAQVLTYLRLLKLRAGLLINFNHAQLRQGVKRISL</sequence>
<dbReference type="NCBIfam" id="TIGR04256">
    <property type="entry name" value="GxxExxY"/>
    <property type="match status" value="1"/>
</dbReference>
<dbReference type="RefSeq" id="WP_088486092.1">
    <property type="nucleotide sequence ID" value="NZ_NISI01000018.1"/>
</dbReference>
<dbReference type="Gene3D" id="3.90.320.10">
    <property type="match status" value="1"/>
</dbReference>
<reference evidence="1 2" key="1">
    <citation type="journal article" date="2007" name="Int. J. Syst. Evol. Microbiol.">
        <title>Description of Pelomonas aquatica sp. nov. and Pelomonas puraquae sp. nov., isolated from industrial and haemodialysis water.</title>
        <authorList>
            <person name="Gomila M."/>
            <person name="Bowien B."/>
            <person name="Falsen E."/>
            <person name="Moore E.R."/>
            <person name="Lalucat J."/>
        </authorList>
    </citation>
    <scope>NUCLEOTIDE SEQUENCE [LARGE SCALE GENOMIC DNA]</scope>
    <source>
        <strain evidence="1 2">CCUG 52769</strain>
    </source>
</reference>
<comment type="caution">
    <text evidence="1">The sequence shown here is derived from an EMBL/GenBank/DDBJ whole genome shotgun (WGS) entry which is preliminary data.</text>
</comment>
<name>A0A254MYK3_9BURK</name>
<protein>
    <submittedName>
        <fullName evidence="1">GxxExxY protein</fullName>
    </submittedName>
</protein>
<dbReference type="OrthoDB" id="9798792at2"/>
<dbReference type="EMBL" id="NISI01000018">
    <property type="protein sequence ID" value="OWR00509.1"/>
    <property type="molecule type" value="Genomic_DNA"/>
</dbReference>
<dbReference type="Pfam" id="PF13366">
    <property type="entry name" value="PDDEXK_3"/>
    <property type="match status" value="1"/>
</dbReference>
<evidence type="ECO:0000313" key="2">
    <source>
        <dbReference type="Proteomes" id="UP000197446"/>
    </source>
</evidence>
<proteinExistence type="predicted"/>
<dbReference type="AlphaFoldDB" id="A0A254MYK3"/>